<dbReference type="Proteomes" id="UP000011599">
    <property type="component" value="Unassembled WGS sequence"/>
</dbReference>
<protein>
    <submittedName>
        <fullName evidence="2">Uncharacterized protein</fullName>
    </submittedName>
</protein>
<name>L9VLC1_9EURY</name>
<accession>L9VLC1</accession>
<reference evidence="2 3" key="1">
    <citation type="journal article" date="2014" name="PLoS Genet.">
        <title>Phylogenetically driven sequencing of extremely halophilic archaea reveals strategies for static and dynamic osmo-response.</title>
        <authorList>
            <person name="Becker E.A."/>
            <person name="Seitzer P.M."/>
            <person name="Tritt A."/>
            <person name="Larsen D."/>
            <person name="Krusor M."/>
            <person name="Yao A.I."/>
            <person name="Wu D."/>
            <person name="Madern D."/>
            <person name="Eisen J.A."/>
            <person name="Darling A.E."/>
            <person name="Facciotti M.T."/>
        </authorList>
    </citation>
    <scope>NUCLEOTIDE SEQUENCE [LARGE SCALE GENOMIC DNA]</scope>
    <source>
        <strain evidence="2 3">GA33</strain>
    </source>
</reference>
<dbReference type="AlphaFoldDB" id="L9VLC1"/>
<dbReference type="PATRIC" id="fig|1114856.3.peg.3891"/>
<evidence type="ECO:0000313" key="2">
    <source>
        <dbReference type="EMBL" id="ELY37876.1"/>
    </source>
</evidence>
<feature type="transmembrane region" description="Helical" evidence="1">
    <location>
        <begin position="20"/>
        <end position="39"/>
    </location>
</feature>
<evidence type="ECO:0000313" key="3">
    <source>
        <dbReference type="Proteomes" id="UP000011599"/>
    </source>
</evidence>
<dbReference type="eggNOG" id="ENOG502N5YQ">
    <property type="taxonomic scope" value="Archaea"/>
</dbReference>
<keyword evidence="3" id="KW-1185">Reference proteome</keyword>
<dbReference type="EMBL" id="AOHW01000044">
    <property type="protein sequence ID" value="ELY37876.1"/>
    <property type="molecule type" value="Genomic_DNA"/>
</dbReference>
<organism evidence="2 3">
    <name type="scientific">Natronorubrum tibetense GA33</name>
    <dbReference type="NCBI Taxonomy" id="1114856"/>
    <lineage>
        <taxon>Archaea</taxon>
        <taxon>Methanobacteriati</taxon>
        <taxon>Methanobacteriota</taxon>
        <taxon>Stenosarchaea group</taxon>
        <taxon>Halobacteria</taxon>
        <taxon>Halobacteriales</taxon>
        <taxon>Natrialbaceae</taxon>
        <taxon>Natronorubrum</taxon>
    </lineage>
</organism>
<keyword evidence="1" id="KW-0472">Membrane</keyword>
<keyword evidence="1" id="KW-0812">Transmembrane</keyword>
<keyword evidence="1" id="KW-1133">Transmembrane helix</keyword>
<proteinExistence type="predicted"/>
<gene>
    <name evidence="2" type="ORF">C496_18768</name>
</gene>
<comment type="caution">
    <text evidence="2">The sequence shown here is derived from an EMBL/GenBank/DDBJ whole genome shotgun (WGS) entry which is preliminary data.</text>
</comment>
<evidence type="ECO:0000256" key="1">
    <source>
        <dbReference type="SAM" id="Phobius"/>
    </source>
</evidence>
<sequence length="98" mass="10384">MTVSTNEIVFLVTSSTAESLVAVAVLAVFGVLFLLRVLVDFELLHAVASSETSSSQPSKTNCPSCGARTTVDGVCDYCEEPLADDFSTTDRTDETGRS</sequence>